<feature type="domain" description="HAMP" evidence="5">
    <location>
        <begin position="59"/>
        <end position="111"/>
    </location>
</feature>
<dbReference type="Proteomes" id="UP001519887">
    <property type="component" value="Unassembled WGS sequence"/>
</dbReference>
<reference evidence="6 7" key="1">
    <citation type="submission" date="2021-07" db="EMBL/GenBank/DDBJ databases">
        <title>Paenibacillus radiodurans sp. nov., isolated from the southeastern edge of Tengger Desert.</title>
        <authorList>
            <person name="Zhang G."/>
        </authorList>
    </citation>
    <scope>NUCLEOTIDE SEQUENCE [LARGE SCALE GENOMIC DNA]</scope>
    <source>
        <strain evidence="6 7">CCM 7311</strain>
    </source>
</reference>
<organism evidence="6 7">
    <name type="scientific">Paenibacillus sepulcri</name>
    <dbReference type="NCBI Taxonomy" id="359917"/>
    <lineage>
        <taxon>Bacteria</taxon>
        <taxon>Bacillati</taxon>
        <taxon>Bacillota</taxon>
        <taxon>Bacilli</taxon>
        <taxon>Bacillales</taxon>
        <taxon>Paenibacillaceae</taxon>
        <taxon>Paenibacillus</taxon>
    </lineage>
</organism>
<keyword evidence="2" id="KW-1003">Cell membrane</keyword>
<name>A0ABS7CJB7_9BACL</name>
<evidence type="ECO:0000256" key="3">
    <source>
        <dbReference type="ARBA" id="ARBA00023136"/>
    </source>
</evidence>
<dbReference type="CDD" id="cd06225">
    <property type="entry name" value="HAMP"/>
    <property type="match status" value="1"/>
</dbReference>
<dbReference type="SMART" id="SM00304">
    <property type="entry name" value="HAMP"/>
    <property type="match status" value="1"/>
</dbReference>
<proteinExistence type="predicted"/>
<feature type="transmembrane region" description="Helical" evidence="4">
    <location>
        <begin position="36"/>
        <end position="58"/>
    </location>
</feature>
<keyword evidence="4" id="KW-1133">Transmembrane helix</keyword>
<evidence type="ECO:0000259" key="5">
    <source>
        <dbReference type="PROSITE" id="PS50885"/>
    </source>
</evidence>
<evidence type="ECO:0000313" key="6">
    <source>
        <dbReference type="EMBL" id="MBW7460902.1"/>
    </source>
</evidence>
<dbReference type="EMBL" id="JAHZIK010002543">
    <property type="protein sequence ID" value="MBW7460902.1"/>
    <property type="molecule type" value="Genomic_DNA"/>
</dbReference>
<dbReference type="Pfam" id="PF00672">
    <property type="entry name" value="HAMP"/>
    <property type="match status" value="1"/>
</dbReference>
<gene>
    <name evidence="6" type="ORF">K0U00_43260</name>
</gene>
<protein>
    <submittedName>
        <fullName evidence="6">HAMP domain-containing protein</fullName>
    </submittedName>
</protein>
<comment type="subcellular location">
    <subcellularLocation>
        <location evidence="1">Cell membrane</location>
    </subcellularLocation>
</comment>
<keyword evidence="7" id="KW-1185">Reference proteome</keyword>
<dbReference type="PROSITE" id="PS50885">
    <property type="entry name" value="HAMP"/>
    <property type="match status" value="1"/>
</dbReference>
<dbReference type="Gene3D" id="6.10.340.10">
    <property type="match status" value="1"/>
</dbReference>
<keyword evidence="4" id="KW-0812">Transmembrane</keyword>
<evidence type="ECO:0000313" key="7">
    <source>
        <dbReference type="Proteomes" id="UP001519887"/>
    </source>
</evidence>
<dbReference type="InterPro" id="IPR003660">
    <property type="entry name" value="HAMP_dom"/>
</dbReference>
<evidence type="ECO:0000256" key="4">
    <source>
        <dbReference type="SAM" id="Phobius"/>
    </source>
</evidence>
<dbReference type="SUPFAM" id="SSF158472">
    <property type="entry name" value="HAMP domain-like"/>
    <property type="match status" value="1"/>
</dbReference>
<accession>A0ABS7CJB7</accession>
<sequence length="129" mass="14283">MKLRIYLLLTNAISILVIIVLLILFYRFMLLSEEQFIWLTIVSLGAGLLSGILHFLLIRPIEAAVKRIGEGSASIADGDFQARVPLVGPVELKLLAGQFNEMGDKLQASFHQLQAAEVARRELVANMAH</sequence>
<feature type="non-terminal residue" evidence="6">
    <location>
        <position position="129"/>
    </location>
</feature>
<keyword evidence="3 4" id="KW-0472">Membrane</keyword>
<comment type="caution">
    <text evidence="6">The sequence shown here is derived from an EMBL/GenBank/DDBJ whole genome shotgun (WGS) entry which is preliminary data.</text>
</comment>
<feature type="transmembrane region" description="Helical" evidence="4">
    <location>
        <begin position="7"/>
        <end position="30"/>
    </location>
</feature>
<evidence type="ECO:0000256" key="2">
    <source>
        <dbReference type="ARBA" id="ARBA00022475"/>
    </source>
</evidence>
<evidence type="ECO:0000256" key="1">
    <source>
        <dbReference type="ARBA" id="ARBA00004236"/>
    </source>
</evidence>